<dbReference type="EMBL" id="JAEKJR010000001">
    <property type="protein sequence ID" value="MBN8430205.1"/>
    <property type="molecule type" value="Genomic_DNA"/>
</dbReference>
<evidence type="ECO:0000313" key="2">
    <source>
        <dbReference type="EMBL" id="MBN8430205.1"/>
    </source>
</evidence>
<keyword evidence="3" id="KW-1185">Reference proteome</keyword>
<dbReference type="NCBIfam" id="TIGR01414">
    <property type="entry name" value="autotrans_barl"/>
    <property type="match status" value="1"/>
</dbReference>
<dbReference type="Proteomes" id="UP000664293">
    <property type="component" value="Unassembled WGS sequence"/>
</dbReference>
<dbReference type="SUPFAM" id="SSF103515">
    <property type="entry name" value="Autotransporter"/>
    <property type="match status" value="1"/>
</dbReference>
<dbReference type="RefSeq" id="WP_206999728.1">
    <property type="nucleotide sequence ID" value="NZ_JAEKJR010000001.1"/>
</dbReference>
<proteinExistence type="predicted"/>
<dbReference type="PANTHER" id="PTHR35037">
    <property type="entry name" value="C-TERMINAL REGION OF AIDA-LIKE PROTEIN"/>
    <property type="match status" value="1"/>
</dbReference>
<name>A0ABS3E4H3_9GAMM</name>
<evidence type="ECO:0000313" key="3">
    <source>
        <dbReference type="Proteomes" id="UP000664293"/>
    </source>
</evidence>
<protein>
    <submittedName>
        <fullName evidence="2">Autotransporter outer membrane beta-barrel domain-containing protein</fullName>
    </submittedName>
</protein>
<dbReference type="InterPro" id="IPR006315">
    <property type="entry name" value="OM_autotransptr_brl_dom"/>
</dbReference>
<dbReference type="InterPro" id="IPR005546">
    <property type="entry name" value="Autotransporte_beta"/>
</dbReference>
<dbReference type="SMART" id="SM00869">
    <property type="entry name" value="Autotransporter"/>
    <property type="match status" value="1"/>
</dbReference>
<sequence>MPTHVALPSVSRALTMETLGTFHEREGEQAWSKRNNGSSALWVRAFGDQLKLSQGGTVDQKYDGNLWGIQLGVPIYGRSSAGGQRDIFGVMIGRGGANGDVSGFALAQKNLATGKVELDQYNLGGYWTHHWPGGAYFDGVLLLSSFDGESRSYRGVSADIDGNEITASMEVGIPIPLDGTWTLEPQGQLIWQHQNMSGSQDRFSNISFDNVNALTARIGGRFVADILHGNSLWRPYFKANIWYEDHGSDPVYFNTTPIFVGRGQTMLETGIGLTVDFSGTTSLFGIIDYTQDIDSGELESFEARLGFHKKW</sequence>
<dbReference type="Pfam" id="PF03797">
    <property type="entry name" value="Autotransporter"/>
    <property type="match status" value="1"/>
</dbReference>
<dbReference type="InterPro" id="IPR036709">
    <property type="entry name" value="Autotransporte_beta_dom_sf"/>
</dbReference>
<dbReference type="Gene3D" id="2.40.128.130">
    <property type="entry name" value="Autotransporter beta-domain"/>
    <property type="match status" value="1"/>
</dbReference>
<organism evidence="2 3">
    <name type="scientific">Microbulbifer salipaludis</name>
    <dbReference type="NCBI Taxonomy" id="187980"/>
    <lineage>
        <taxon>Bacteria</taxon>
        <taxon>Pseudomonadati</taxon>
        <taxon>Pseudomonadota</taxon>
        <taxon>Gammaproteobacteria</taxon>
        <taxon>Cellvibrionales</taxon>
        <taxon>Microbulbiferaceae</taxon>
        <taxon>Microbulbifer</taxon>
    </lineage>
</organism>
<dbReference type="PROSITE" id="PS51208">
    <property type="entry name" value="AUTOTRANSPORTER"/>
    <property type="match status" value="1"/>
</dbReference>
<dbReference type="PANTHER" id="PTHR35037:SF3">
    <property type="entry name" value="C-TERMINAL REGION OF AIDA-LIKE PROTEIN"/>
    <property type="match status" value="1"/>
</dbReference>
<feature type="domain" description="Autotransporter" evidence="1">
    <location>
        <begin position="34"/>
        <end position="311"/>
    </location>
</feature>
<gene>
    <name evidence="2" type="ORF">JF535_04980</name>
</gene>
<dbReference type="InterPro" id="IPR051551">
    <property type="entry name" value="Autotransporter_adhesion"/>
</dbReference>
<reference evidence="2 3" key="1">
    <citation type="submission" date="2020-12" db="EMBL/GenBank/DDBJ databases">
        <title>Oil enriched cultivation method for isolating marine PHA-producing bacteria.</title>
        <authorList>
            <person name="Zheng W."/>
            <person name="Yu S."/>
            <person name="Huang Y."/>
        </authorList>
    </citation>
    <scope>NUCLEOTIDE SEQUENCE [LARGE SCALE GENOMIC DNA]</scope>
    <source>
        <strain evidence="2 3">SN0-2</strain>
    </source>
</reference>
<comment type="caution">
    <text evidence="2">The sequence shown here is derived from an EMBL/GenBank/DDBJ whole genome shotgun (WGS) entry which is preliminary data.</text>
</comment>
<evidence type="ECO:0000259" key="1">
    <source>
        <dbReference type="PROSITE" id="PS51208"/>
    </source>
</evidence>
<accession>A0ABS3E4H3</accession>